<keyword evidence="4" id="KW-0597">Phosphoprotein</keyword>
<dbReference type="Pfam" id="PF00196">
    <property type="entry name" value="GerE"/>
    <property type="match status" value="1"/>
</dbReference>
<dbReference type="InterPro" id="IPR016032">
    <property type="entry name" value="Sig_transdc_resp-reg_C-effctor"/>
</dbReference>
<dbReference type="SMART" id="SM00448">
    <property type="entry name" value="REC"/>
    <property type="match status" value="1"/>
</dbReference>
<comment type="caution">
    <text evidence="7">The sequence shown here is derived from an EMBL/GenBank/DDBJ whole genome shotgun (WGS) entry which is preliminary data.</text>
</comment>
<dbReference type="Pfam" id="PF00072">
    <property type="entry name" value="Response_reg"/>
    <property type="match status" value="1"/>
</dbReference>
<evidence type="ECO:0000256" key="3">
    <source>
        <dbReference type="ARBA" id="ARBA00023163"/>
    </source>
</evidence>
<dbReference type="SMART" id="SM00421">
    <property type="entry name" value="HTH_LUXR"/>
    <property type="match status" value="1"/>
</dbReference>
<evidence type="ECO:0000259" key="5">
    <source>
        <dbReference type="PROSITE" id="PS50043"/>
    </source>
</evidence>
<dbReference type="InterPro" id="IPR011006">
    <property type="entry name" value="CheY-like_superfamily"/>
</dbReference>
<dbReference type="NCBIfam" id="NF006900">
    <property type="entry name" value="PRK09390.1"/>
    <property type="match status" value="1"/>
</dbReference>
<dbReference type="InterPro" id="IPR036388">
    <property type="entry name" value="WH-like_DNA-bd_sf"/>
</dbReference>
<dbReference type="RefSeq" id="WP_220117152.1">
    <property type="nucleotide sequence ID" value="NZ_JAHZUY010000014.1"/>
</dbReference>
<keyword evidence="8" id="KW-1185">Reference proteome</keyword>
<dbReference type="PROSITE" id="PS50110">
    <property type="entry name" value="RESPONSE_REGULATORY"/>
    <property type="match status" value="1"/>
</dbReference>
<evidence type="ECO:0000256" key="2">
    <source>
        <dbReference type="ARBA" id="ARBA00023125"/>
    </source>
</evidence>
<evidence type="ECO:0000256" key="4">
    <source>
        <dbReference type="PROSITE-ProRule" id="PRU00169"/>
    </source>
</evidence>
<dbReference type="SUPFAM" id="SSF46894">
    <property type="entry name" value="C-terminal effector domain of the bipartite response regulators"/>
    <property type="match status" value="1"/>
</dbReference>
<feature type="domain" description="Response regulatory" evidence="6">
    <location>
        <begin position="6"/>
        <end position="120"/>
    </location>
</feature>
<accession>A0ABS7F1B9</accession>
<dbReference type="InterPro" id="IPR000792">
    <property type="entry name" value="Tscrpt_reg_LuxR_C"/>
</dbReference>
<protein>
    <submittedName>
        <fullName evidence="7">Response regulator</fullName>
    </submittedName>
</protein>
<dbReference type="InterPro" id="IPR001789">
    <property type="entry name" value="Sig_transdc_resp-reg_receiver"/>
</dbReference>
<proteinExistence type="predicted"/>
<name>A0ABS7F1B9_9PROT</name>
<dbReference type="CDD" id="cd17537">
    <property type="entry name" value="REC_FixJ"/>
    <property type="match status" value="1"/>
</dbReference>
<keyword evidence="3" id="KW-0804">Transcription</keyword>
<dbReference type="PANTHER" id="PTHR44688">
    <property type="entry name" value="DNA-BINDING TRANSCRIPTIONAL ACTIVATOR DEVR_DOSR"/>
    <property type="match status" value="1"/>
</dbReference>
<evidence type="ECO:0000256" key="1">
    <source>
        <dbReference type="ARBA" id="ARBA00023015"/>
    </source>
</evidence>
<gene>
    <name evidence="7" type="ORF">K1J50_07825</name>
</gene>
<feature type="domain" description="HTH luxR-type" evidence="5">
    <location>
        <begin position="136"/>
        <end position="201"/>
    </location>
</feature>
<keyword evidence="2" id="KW-0238">DNA-binding</keyword>
<dbReference type="PROSITE" id="PS50043">
    <property type="entry name" value="HTH_LUXR_2"/>
    <property type="match status" value="1"/>
</dbReference>
<dbReference type="PANTHER" id="PTHR44688:SF16">
    <property type="entry name" value="DNA-BINDING TRANSCRIPTIONAL ACTIVATOR DEVR_DOSR"/>
    <property type="match status" value="1"/>
</dbReference>
<dbReference type="Gene3D" id="3.40.50.2300">
    <property type="match status" value="1"/>
</dbReference>
<feature type="modified residue" description="4-aspartylphosphate" evidence="4">
    <location>
        <position position="55"/>
    </location>
</feature>
<evidence type="ECO:0000313" key="7">
    <source>
        <dbReference type="EMBL" id="MBW8269394.1"/>
    </source>
</evidence>
<reference evidence="7 8" key="1">
    <citation type="submission" date="2021-08" db="EMBL/GenBank/DDBJ databases">
        <title>Caldovatus sediminis gen. nov., sp. nov., a moderately thermophilic bacterium isolated from a hot spring.</title>
        <authorList>
            <person name="Hu C.-J."/>
            <person name="Li W.-J."/>
            <person name="Xian W.-D."/>
        </authorList>
    </citation>
    <scope>NUCLEOTIDE SEQUENCE [LARGE SCALE GENOMIC DNA]</scope>
    <source>
        <strain evidence="7 8">SYSU G05006</strain>
    </source>
</reference>
<evidence type="ECO:0000259" key="6">
    <source>
        <dbReference type="PROSITE" id="PS50110"/>
    </source>
</evidence>
<organism evidence="7 8">
    <name type="scientific">Caldovatus aquaticus</name>
    <dbReference type="NCBI Taxonomy" id="2865671"/>
    <lineage>
        <taxon>Bacteria</taxon>
        <taxon>Pseudomonadati</taxon>
        <taxon>Pseudomonadota</taxon>
        <taxon>Alphaproteobacteria</taxon>
        <taxon>Acetobacterales</taxon>
        <taxon>Roseomonadaceae</taxon>
        <taxon>Caldovatus</taxon>
    </lineage>
</organism>
<dbReference type="EMBL" id="JAHZUY010000014">
    <property type="protein sequence ID" value="MBW8269394.1"/>
    <property type="molecule type" value="Genomic_DNA"/>
</dbReference>
<keyword evidence="1" id="KW-0805">Transcription regulation</keyword>
<dbReference type="Gene3D" id="1.10.10.10">
    <property type="entry name" value="Winged helix-like DNA-binding domain superfamily/Winged helix DNA-binding domain"/>
    <property type="match status" value="1"/>
</dbReference>
<dbReference type="PRINTS" id="PR00038">
    <property type="entry name" value="HTHLUXR"/>
</dbReference>
<sequence length="205" mass="22189">MADDAAVHVIDDDDAVRDSLAFLFASAGLPARTYDTAEAFVAVAAGLRAGCVLTDVRMPGMDGLELQRRLREIGLRLPVIVMTGHADVPIAVQALKAGAADFIEKPFDDEALLAAVRAALDADREARAREAEVEEIAARLAILTPRERQVLERLVLGQPNKIIAYELGTSPRTVEVHRARVMDKMRARSLSELVRMALRVGIAVG</sequence>
<dbReference type="CDD" id="cd06170">
    <property type="entry name" value="LuxR_C_like"/>
    <property type="match status" value="1"/>
</dbReference>
<dbReference type="Proteomes" id="UP001519924">
    <property type="component" value="Unassembled WGS sequence"/>
</dbReference>
<dbReference type="SUPFAM" id="SSF52172">
    <property type="entry name" value="CheY-like"/>
    <property type="match status" value="1"/>
</dbReference>
<evidence type="ECO:0000313" key="8">
    <source>
        <dbReference type="Proteomes" id="UP001519924"/>
    </source>
</evidence>